<keyword evidence="2" id="KW-1185">Reference proteome</keyword>
<organism evidence="1 2">
    <name type="scientific">Aspergillus saccharolyticus JOP 1030-1</name>
    <dbReference type="NCBI Taxonomy" id="1450539"/>
    <lineage>
        <taxon>Eukaryota</taxon>
        <taxon>Fungi</taxon>
        <taxon>Dikarya</taxon>
        <taxon>Ascomycota</taxon>
        <taxon>Pezizomycotina</taxon>
        <taxon>Eurotiomycetes</taxon>
        <taxon>Eurotiomycetidae</taxon>
        <taxon>Eurotiales</taxon>
        <taxon>Aspergillaceae</taxon>
        <taxon>Aspergillus</taxon>
        <taxon>Aspergillus subgen. Circumdati</taxon>
    </lineage>
</organism>
<sequence>MIVAIFPGKAKGLEEPSELIHGRKVGEVQADYGNPAIFNISFYFDEHFSDLLVGFGKAFVCYDGCFEGGLGDYLKRGVCGLRALDVSHFCKPVEERGVDFV</sequence>
<dbReference type="GeneID" id="37072191"/>
<dbReference type="EMBL" id="KZ821276">
    <property type="protein sequence ID" value="PYH40779.1"/>
    <property type="molecule type" value="Genomic_DNA"/>
</dbReference>
<dbReference type="RefSeq" id="XP_025426761.1">
    <property type="nucleotide sequence ID" value="XM_025570963.1"/>
</dbReference>
<protein>
    <submittedName>
        <fullName evidence="1">Uncharacterized protein</fullName>
    </submittedName>
</protein>
<dbReference type="Proteomes" id="UP000248349">
    <property type="component" value="Unassembled WGS sequence"/>
</dbReference>
<reference evidence="1 2" key="1">
    <citation type="submission" date="2016-12" db="EMBL/GenBank/DDBJ databases">
        <title>The genomes of Aspergillus section Nigri reveals drivers in fungal speciation.</title>
        <authorList>
            <consortium name="DOE Joint Genome Institute"/>
            <person name="Vesth T.C."/>
            <person name="Nybo J."/>
            <person name="Theobald S."/>
            <person name="Brandl J."/>
            <person name="Frisvad J.C."/>
            <person name="Nielsen K.F."/>
            <person name="Lyhne E.K."/>
            <person name="Kogle M.E."/>
            <person name="Kuo A."/>
            <person name="Riley R."/>
            <person name="Clum A."/>
            <person name="Nolan M."/>
            <person name="Lipzen A."/>
            <person name="Salamov A."/>
            <person name="Henrissat B."/>
            <person name="Wiebenga A."/>
            <person name="De Vries R.P."/>
            <person name="Grigoriev I.V."/>
            <person name="Mortensen U.H."/>
            <person name="Andersen M.R."/>
            <person name="Baker S.E."/>
        </authorList>
    </citation>
    <scope>NUCLEOTIDE SEQUENCE [LARGE SCALE GENOMIC DNA]</scope>
    <source>
        <strain evidence="1 2">JOP 1030-1</strain>
    </source>
</reference>
<name>A0A318Z1J5_9EURO</name>
<gene>
    <name evidence="1" type="ORF">BP01DRAFT_192489</name>
</gene>
<accession>A0A318Z1J5</accession>
<dbReference type="AlphaFoldDB" id="A0A318Z1J5"/>
<evidence type="ECO:0000313" key="1">
    <source>
        <dbReference type="EMBL" id="PYH40779.1"/>
    </source>
</evidence>
<evidence type="ECO:0000313" key="2">
    <source>
        <dbReference type="Proteomes" id="UP000248349"/>
    </source>
</evidence>
<proteinExistence type="predicted"/>